<evidence type="ECO:0000313" key="3">
    <source>
        <dbReference type="Proteomes" id="UP000765509"/>
    </source>
</evidence>
<evidence type="ECO:0000256" key="1">
    <source>
        <dbReference type="SAM" id="MobiDB-lite"/>
    </source>
</evidence>
<feature type="compositionally biased region" description="Low complexity" evidence="1">
    <location>
        <begin position="68"/>
        <end position="79"/>
    </location>
</feature>
<name>A0A9Q3D0A1_9BASI</name>
<evidence type="ECO:0000313" key="2">
    <source>
        <dbReference type="EMBL" id="MBW0494504.1"/>
    </source>
</evidence>
<proteinExistence type="predicted"/>
<sequence>MYDLKPFELSVITDTVAVENSCRQNDLSVVLLADKQTQKETSKPLNQQDNTPNGKKQNNNKSKKKGFSNKNSSNSSQSNTSDFNKRLDSLEKLMNKLQSTLKISSVNVTDTPPINENPVSDSDAFMINCYPSLADRTTENNIIYLNSGSGRTVVKDLSLLVNPVRVNKKINTFSLPVTVKYEGTMISKGIHIHPVYSVPNGPVNLLSVLQICDHRLKILTKSNMILVKQQEKILEVFH</sequence>
<accession>A0A9Q3D0A1</accession>
<dbReference type="Proteomes" id="UP000765509">
    <property type="component" value="Unassembled WGS sequence"/>
</dbReference>
<feature type="compositionally biased region" description="Polar residues" evidence="1">
    <location>
        <begin position="43"/>
        <end position="52"/>
    </location>
</feature>
<dbReference type="AlphaFoldDB" id="A0A9Q3D0A1"/>
<dbReference type="EMBL" id="AVOT02012613">
    <property type="protein sequence ID" value="MBW0494504.1"/>
    <property type="molecule type" value="Genomic_DNA"/>
</dbReference>
<reference evidence="2" key="1">
    <citation type="submission" date="2021-03" db="EMBL/GenBank/DDBJ databases">
        <title>Draft genome sequence of rust myrtle Austropuccinia psidii MF-1, a brazilian biotype.</title>
        <authorList>
            <person name="Quecine M.C."/>
            <person name="Pachon D.M.R."/>
            <person name="Bonatelli M.L."/>
            <person name="Correr F.H."/>
            <person name="Franceschini L.M."/>
            <person name="Leite T.F."/>
            <person name="Margarido G.R.A."/>
            <person name="Almeida C.A."/>
            <person name="Ferrarezi J.A."/>
            <person name="Labate C.A."/>
        </authorList>
    </citation>
    <scope>NUCLEOTIDE SEQUENCE</scope>
    <source>
        <strain evidence="2">MF-1</strain>
    </source>
</reference>
<protein>
    <submittedName>
        <fullName evidence="2">Uncharacterized protein</fullName>
    </submittedName>
</protein>
<keyword evidence="3" id="KW-1185">Reference proteome</keyword>
<dbReference type="OrthoDB" id="2506384at2759"/>
<comment type="caution">
    <text evidence="2">The sequence shown here is derived from an EMBL/GenBank/DDBJ whole genome shotgun (WGS) entry which is preliminary data.</text>
</comment>
<feature type="region of interest" description="Disordered" evidence="1">
    <location>
        <begin position="36"/>
        <end position="83"/>
    </location>
</feature>
<gene>
    <name evidence="2" type="ORF">O181_034219</name>
</gene>
<organism evidence="2 3">
    <name type="scientific">Austropuccinia psidii MF-1</name>
    <dbReference type="NCBI Taxonomy" id="1389203"/>
    <lineage>
        <taxon>Eukaryota</taxon>
        <taxon>Fungi</taxon>
        <taxon>Dikarya</taxon>
        <taxon>Basidiomycota</taxon>
        <taxon>Pucciniomycotina</taxon>
        <taxon>Pucciniomycetes</taxon>
        <taxon>Pucciniales</taxon>
        <taxon>Sphaerophragmiaceae</taxon>
        <taxon>Austropuccinia</taxon>
    </lineage>
</organism>